<dbReference type="RefSeq" id="WP_068607480.1">
    <property type="nucleotide sequence ID" value="NZ_CP011388.1"/>
</dbReference>
<dbReference type="Proteomes" id="UP000076927">
    <property type="component" value="Chromosome"/>
</dbReference>
<dbReference type="Pfam" id="PF05036">
    <property type="entry name" value="SPOR"/>
    <property type="match status" value="1"/>
</dbReference>
<evidence type="ECO:0000313" key="3">
    <source>
        <dbReference type="Proteomes" id="UP000076927"/>
    </source>
</evidence>
<dbReference type="AlphaFoldDB" id="A0A172TJF2"/>
<dbReference type="InterPro" id="IPR007730">
    <property type="entry name" value="SPOR-like_dom"/>
</dbReference>
<name>A0A172TJF2_9BACL</name>
<dbReference type="PANTHER" id="PTHR30032:SF4">
    <property type="entry name" value="AMIDASE ENHANCER"/>
    <property type="match status" value="1"/>
</dbReference>
<dbReference type="PROSITE" id="PS51724">
    <property type="entry name" value="SPOR"/>
    <property type="match status" value="1"/>
</dbReference>
<dbReference type="InterPro" id="IPR051922">
    <property type="entry name" value="Bact_Sporulation_Assoc"/>
</dbReference>
<dbReference type="InterPro" id="IPR013486">
    <property type="entry name" value="SpoIID/LytB"/>
</dbReference>
<dbReference type="KEGG" id="pswu:SY83_13975"/>
<dbReference type="STRING" id="1178515.SY83_13975"/>
<dbReference type="Pfam" id="PF08486">
    <property type="entry name" value="SpoIID"/>
    <property type="match status" value="1"/>
</dbReference>
<evidence type="ECO:0000313" key="2">
    <source>
        <dbReference type="EMBL" id="ANE47189.1"/>
    </source>
</evidence>
<dbReference type="SUPFAM" id="SSF110997">
    <property type="entry name" value="Sporulation related repeat"/>
    <property type="match status" value="1"/>
</dbReference>
<organism evidence="2 3">
    <name type="scientific">Paenibacillus swuensis</name>
    <dbReference type="NCBI Taxonomy" id="1178515"/>
    <lineage>
        <taxon>Bacteria</taxon>
        <taxon>Bacillati</taxon>
        <taxon>Bacillota</taxon>
        <taxon>Bacilli</taxon>
        <taxon>Bacillales</taxon>
        <taxon>Paenibacillaceae</taxon>
        <taxon>Paenibacillus</taxon>
    </lineage>
</organism>
<dbReference type="PANTHER" id="PTHR30032">
    <property type="entry name" value="N-ACETYLMURAMOYL-L-ALANINE AMIDASE-RELATED"/>
    <property type="match status" value="1"/>
</dbReference>
<dbReference type="GO" id="GO:0030435">
    <property type="term" value="P:sporulation resulting in formation of a cellular spore"/>
    <property type="evidence" value="ECO:0007669"/>
    <property type="project" value="InterPro"/>
</dbReference>
<gene>
    <name evidence="2" type="ORF">SY83_13975</name>
</gene>
<feature type="domain" description="SPOR" evidence="1">
    <location>
        <begin position="96"/>
        <end position="174"/>
    </location>
</feature>
<proteinExistence type="predicted"/>
<accession>A0A172TJF2</accession>
<reference evidence="2 3" key="1">
    <citation type="submission" date="2015-01" db="EMBL/GenBank/DDBJ databases">
        <title>Paenibacillus swuensis/DY6/whole genome sequencing.</title>
        <authorList>
            <person name="Kim M.K."/>
            <person name="Srinivasan S."/>
            <person name="Lee J.-J."/>
        </authorList>
    </citation>
    <scope>NUCLEOTIDE SEQUENCE [LARGE SCALE GENOMIC DNA]</scope>
    <source>
        <strain evidence="2 3">DY6</strain>
    </source>
</reference>
<dbReference type="PATRIC" id="fig|1178515.4.peg.2804"/>
<sequence>MNRFGKRDKLAKWGMVAVVAAVITGGFTPIAGPSEAVAAIPKMSNIRVALLGDYTATYKNSVPAVTLSAVGGLQIGSREGTGIVPLSNTTDGKAVRFSLNSYGAQLLETADFAAAQALYKKISAAEMPALLGISKSGRQMYQVTVGPYANVQDATKAMSRLSGSSVLQGLLIPAETKLTGPLYASAGVYATESEAETQLAAVSGTGVDASVVIQTTPEGAAQYAVWFGRAADLTALEEAKAKVLSLGMPPETVSAADVSQPYLIKQTDLSSITTPGEGLTRYAIPTGGSKIWVSSAQPGITLKEKSNRIYRGAFELSQYNYKLAAVNELPMEQYLYGVVSAELGAGWPAEALKAQAVAARTYAVRKGTAYKIANISDTTLDQAYYGMKGEFPAALAGVEATAGEVITDVKGSLIEPLYYSNSGGKTADASEVWNNQLPYLHSVTSPDDGPQRSLPLWDRVITEEGRVGYIRADLLQASGDKNEAGLNLSVISSDNANLRNLPYVDDVNNPSIVKLSKGAKVVSLGRTSQSNPYQWLRGPYTPDQVAGYMKGKTTSPSPGIPHTLEVTKRGPSGRVTEMAANGQPVLVKYPDLYRTLFNSLPSTMFSVEETGRMTVLGAGGQTSERNGSGNALVVQSAAGATVVNNPYFVIMNGEQGVRAASLDARYLFAGNGYGHGLGMSQYGAKALAETGYDYSQILKYYYKDVSIVKE</sequence>
<keyword evidence="3" id="KW-1185">Reference proteome</keyword>
<dbReference type="NCBIfam" id="TIGR02669">
    <property type="entry name" value="SpoIID_LytB"/>
    <property type="match status" value="1"/>
</dbReference>
<dbReference type="InterPro" id="IPR013693">
    <property type="entry name" value="SpoIID/LytB_N"/>
</dbReference>
<dbReference type="GO" id="GO:0030288">
    <property type="term" value="C:outer membrane-bounded periplasmic space"/>
    <property type="evidence" value="ECO:0007669"/>
    <property type="project" value="TreeGrafter"/>
</dbReference>
<dbReference type="GO" id="GO:0042834">
    <property type="term" value="F:peptidoglycan binding"/>
    <property type="evidence" value="ECO:0007669"/>
    <property type="project" value="InterPro"/>
</dbReference>
<dbReference type="EMBL" id="CP011388">
    <property type="protein sequence ID" value="ANE47189.1"/>
    <property type="molecule type" value="Genomic_DNA"/>
</dbReference>
<dbReference type="InterPro" id="IPR036680">
    <property type="entry name" value="SPOR-like_sf"/>
</dbReference>
<dbReference type="Gene3D" id="3.30.70.1070">
    <property type="entry name" value="Sporulation related repeat"/>
    <property type="match status" value="1"/>
</dbReference>
<protein>
    <recommendedName>
        <fullName evidence="1">SPOR domain-containing protein</fullName>
    </recommendedName>
</protein>
<evidence type="ECO:0000259" key="1">
    <source>
        <dbReference type="PROSITE" id="PS51724"/>
    </source>
</evidence>